<name>A0A1H1L9V3_9FLAO</name>
<reference evidence="1 2" key="1">
    <citation type="submission" date="2016-10" db="EMBL/GenBank/DDBJ databases">
        <authorList>
            <person name="Varghese N."/>
            <person name="Submissions S."/>
        </authorList>
    </citation>
    <scope>NUCLEOTIDE SEQUENCE [LARGE SCALE GENOMIC DNA]</scope>
    <source>
        <strain evidence="1 2">Mar_2010_102</strain>
    </source>
</reference>
<dbReference type="Pfam" id="PF20329">
    <property type="entry name" value="DUF6624"/>
    <property type="match status" value="1"/>
</dbReference>
<organism evidence="1 2">
    <name type="scientific">Christiangramia echinicola</name>
    <dbReference type="NCBI Taxonomy" id="279359"/>
    <lineage>
        <taxon>Bacteria</taxon>
        <taxon>Pseudomonadati</taxon>
        <taxon>Bacteroidota</taxon>
        <taxon>Flavobacteriia</taxon>
        <taxon>Flavobacteriales</taxon>
        <taxon>Flavobacteriaceae</taxon>
        <taxon>Christiangramia</taxon>
    </lineage>
</organism>
<dbReference type="AlphaFoldDB" id="A0A1H1L9V3"/>
<protein>
    <submittedName>
        <fullName evidence="1">Uncharacterized protein</fullName>
    </submittedName>
</protein>
<dbReference type="InterPro" id="IPR046732">
    <property type="entry name" value="DUF6624"/>
</dbReference>
<keyword evidence="2" id="KW-1185">Reference proteome</keyword>
<proteinExistence type="predicted"/>
<sequence>MIENGYFRDQLLKPLIRQIRVLTPVTCDSRDRCAQAYKKIEMMKTLITGLILTFLIGCQDNKKPSENNLTEFNQELKDELIKMAEIDQVAASYPQGRYKEYSQERWMSFKDSVYSTHQNRIEEIFDKYGFAGYDLVGKDGSRSFWLMVQHSDHKPDFQERVLSDLKKEVEKENANPSMYGLLVDRVRINNGKEQVYGSQVAYDTKKAQAYPKMLEDSINVNKRRASLGLEPIEEYLNSMARMHYEMNKDIYLEKGIKEPYLYNIEK</sequence>
<dbReference type="STRING" id="1250231.SAMN04488552_0642"/>
<dbReference type="Proteomes" id="UP000198858">
    <property type="component" value="Chromosome I"/>
</dbReference>
<evidence type="ECO:0000313" key="1">
    <source>
        <dbReference type="EMBL" id="SDR71082.1"/>
    </source>
</evidence>
<accession>A0A1H1L9V3</accession>
<evidence type="ECO:0000313" key="2">
    <source>
        <dbReference type="Proteomes" id="UP000198858"/>
    </source>
</evidence>
<dbReference type="EMBL" id="LT629745">
    <property type="protein sequence ID" value="SDR71082.1"/>
    <property type="molecule type" value="Genomic_DNA"/>
</dbReference>
<gene>
    <name evidence="1" type="ORF">SAMN04488552_0642</name>
</gene>